<keyword evidence="1" id="KW-1133">Transmembrane helix</keyword>
<gene>
    <name evidence="2" type="ordered locus">RBAM_018050</name>
</gene>
<dbReference type="RefSeq" id="WP_012117666.1">
    <property type="nucleotide sequence ID" value="NC_009725.2"/>
</dbReference>
<proteinExistence type="predicted"/>
<dbReference type="GeneID" id="93080936"/>
<evidence type="ECO:0000313" key="2">
    <source>
        <dbReference type="EMBL" id="ABS74168.1"/>
    </source>
</evidence>
<dbReference type="AlphaFoldDB" id="A7Z592"/>
<keyword evidence="3" id="KW-1185">Reference proteome</keyword>
<keyword evidence="1" id="KW-0812">Transmembrane</keyword>
<name>A7Z592_BACVZ</name>
<dbReference type="Proteomes" id="UP000001120">
    <property type="component" value="Chromosome"/>
</dbReference>
<sequence length="72" mass="8189">MRWISFILVLAQLSGMSMSGYVVSEWGWHAAFWIGSGLGLCLSFMIREMKMTAMFGFTMARKKSACCLFVYD</sequence>
<protein>
    <submittedName>
        <fullName evidence="2">MFS transporter</fullName>
    </submittedName>
</protein>
<dbReference type="KEGG" id="bay:RBAM_018050"/>
<dbReference type="EMBL" id="CP000560">
    <property type="protein sequence ID" value="ABS74168.1"/>
    <property type="molecule type" value="Genomic_DNA"/>
</dbReference>
<evidence type="ECO:0000313" key="3">
    <source>
        <dbReference type="Proteomes" id="UP000001120"/>
    </source>
</evidence>
<reference evidence="2 3" key="1">
    <citation type="journal article" date="2007" name="Nat. Biotechnol.">
        <title>Comparative analysis of the complete genome sequence of the plant growth-promoting bacterium Bacillus amyloliquefaciens FZB42.</title>
        <authorList>
            <person name="Chen X.H."/>
            <person name="Koumoutsi A."/>
            <person name="Scholz R."/>
            <person name="Eisenreich A."/>
            <person name="Schneider K."/>
            <person name="Heinemeyer I."/>
            <person name="Morgenstern B."/>
            <person name="Voss B."/>
            <person name="Hess W.R."/>
            <person name="Reva O."/>
            <person name="Junge H."/>
            <person name="Voigt B."/>
            <person name="Jungblut P.R."/>
            <person name="Vater J."/>
            <person name="Sussmuth R."/>
            <person name="Liesegang H."/>
            <person name="Strittmatter A."/>
            <person name="Gottschalk G."/>
            <person name="Borriss R."/>
        </authorList>
    </citation>
    <scope>NUCLEOTIDE SEQUENCE [LARGE SCALE GENOMIC DNA]</scope>
    <source>
        <strain evidence="3">DSM 23117 / BGSC 10A6 / LMG 26770 / FZB42</strain>
    </source>
</reference>
<accession>A7Z592</accession>
<dbReference type="SUPFAM" id="SSF103473">
    <property type="entry name" value="MFS general substrate transporter"/>
    <property type="match status" value="1"/>
</dbReference>
<keyword evidence="1" id="KW-0472">Membrane</keyword>
<dbReference type="HOGENOM" id="CLU_2713701_0_0_9"/>
<organism evidence="2 3">
    <name type="scientific">Bacillus velezensis (strain DSM 23117 / BGSC 10A6 / LMG 26770 / FZB42)</name>
    <name type="common">Bacillus amyloliquefaciens subsp. plantarum</name>
    <dbReference type="NCBI Taxonomy" id="326423"/>
    <lineage>
        <taxon>Bacteria</taxon>
        <taxon>Bacillati</taxon>
        <taxon>Bacillota</taxon>
        <taxon>Bacilli</taxon>
        <taxon>Bacillales</taxon>
        <taxon>Bacillaceae</taxon>
        <taxon>Bacillus</taxon>
        <taxon>Bacillus amyloliquefaciens group</taxon>
    </lineage>
</organism>
<dbReference type="InterPro" id="IPR036259">
    <property type="entry name" value="MFS_trans_sf"/>
</dbReference>
<feature type="transmembrane region" description="Helical" evidence="1">
    <location>
        <begin position="29"/>
        <end position="46"/>
    </location>
</feature>
<evidence type="ECO:0000256" key="1">
    <source>
        <dbReference type="SAM" id="Phobius"/>
    </source>
</evidence>